<dbReference type="Proteomes" id="UP000247409">
    <property type="component" value="Unassembled WGS sequence"/>
</dbReference>
<evidence type="ECO:0000256" key="5">
    <source>
        <dbReference type="ARBA" id="ARBA00023172"/>
    </source>
</evidence>
<comment type="subcellular location">
    <subcellularLocation>
        <location evidence="1">Nucleus</location>
    </subcellularLocation>
</comment>
<evidence type="ECO:0000313" key="12">
    <source>
        <dbReference type="Proteomes" id="UP000247409"/>
    </source>
</evidence>
<dbReference type="Pfam" id="PF07106">
    <property type="entry name" value="WHD_TBPIP"/>
    <property type="match status" value="1"/>
</dbReference>
<evidence type="ECO:0000256" key="3">
    <source>
        <dbReference type="ARBA" id="ARBA00016093"/>
    </source>
</evidence>
<keyword evidence="6" id="KW-0539">Nucleus</keyword>
<dbReference type="GO" id="GO:0120230">
    <property type="term" value="F:recombinase activator activity"/>
    <property type="evidence" value="ECO:0007669"/>
    <property type="project" value="TreeGrafter"/>
</dbReference>
<comment type="similarity">
    <text evidence="2">Belongs to the HOP2 family.</text>
</comment>
<gene>
    <name evidence="11" type="ORF">BWQ96_09479</name>
</gene>
<evidence type="ECO:0000259" key="9">
    <source>
        <dbReference type="Pfam" id="PF07106"/>
    </source>
</evidence>
<keyword evidence="4 8" id="KW-0175">Coiled coil</keyword>
<reference evidence="11 12" key="1">
    <citation type="journal article" date="2018" name="Mol. Biol. Evol.">
        <title>Analysis of the draft genome of the red seaweed Gracilariopsis chorda provides insights into genome size evolution in Rhodophyta.</title>
        <authorList>
            <person name="Lee J."/>
            <person name="Yang E.C."/>
            <person name="Graf L."/>
            <person name="Yang J.H."/>
            <person name="Qiu H."/>
            <person name="Zel Zion U."/>
            <person name="Chan C.X."/>
            <person name="Stephens T.G."/>
            <person name="Weber A.P.M."/>
            <person name="Boo G.H."/>
            <person name="Boo S.M."/>
            <person name="Kim K.M."/>
            <person name="Shin Y."/>
            <person name="Jung M."/>
            <person name="Lee S.J."/>
            <person name="Yim H.S."/>
            <person name="Lee J.H."/>
            <person name="Bhattacharya D."/>
            <person name="Yoon H.S."/>
        </authorList>
    </citation>
    <scope>NUCLEOTIDE SEQUENCE [LARGE SCALE GENOMIC DNA]</scope>
    <source>
        <strain evidence="11 12">SKKU-2015</strain>
        <tissue evidence="11">Whole body</tissue>
    </source>
</reference>
<evidence type="ECO:0000256" key="2">
    <source>
        <dbReference type="ARBA" id="ARBA00007922"/>
    </source>
</evidence>
<organism evidence="11 12">
    <name type="scientific">Gracilariopsis chorda</name>
    <dbReference type="NCBI Taxonomy" id="448386"/>
    <lineage>
        <taxon>Eukaryota</taxon>
        <taxon>Rhodophyta</taxon>
        <taxon>Florideophyceae</taxon>
        <taxon>Rhodymeniophycidae</taxon>
        <taxon>Gracilariales</taxon>
        <taxon>Gracilariaceae</taxon>
        <taxon>Gracilariopsis</taxon>
    </lineage>
</organism>
<keyword evidence="5" id="KW-0233">DNA recombination</keyword>
<evidence type="ECO:0000256" key="8">
    <source>
        <dbReference type="SAM" id="Coils"/>
    </source>
</evidence>
<dbReference type="GO" id="GO:0007129">
    <property type="term" value="P:homologous chromosome pairing at meiosis"/>
    <property type="evidence" value="ECO:0007669"/>
    <property type="project" value="TreeGrafter"/>
</dbReference>
<evidence type="ECO:0000256" key="7">
    <source>
        <dbReference type="ARBA" id="ARBA00023254"/>
    </source>
</evidence>
<dbReference type="GO" id="GO:0000709">
    <property type="term" value="P:meiotic joint molecule formation"/>
    <property type="evidence" value="ECO:0007669"/>
    <property type="project" value="TreeGrafter"/>
</dbReference>
<protein>
    <recommendedName>
        <fullName evidence="3">Homologous-pairing protein 2 homolog</fullName>
    </recommendedName>
</protein>
<dbReference type="InterPro" id="IPR010776">
    <property type="entry name" value="Hop2_WH_dom"/>
</dbReference>
<dbReference type="OrthoDB" id="272266at2759"/>
<keyword evidence="12" id="KW-1185">Reference proteome</keyword>
<dbReference type="GO" id="GO:0000794">
    <property type="term" value="C:condensed nuclear chromosome"/>
    <property type="evidence" value="ECO:0007669"/>
    <property type="project" value="TreeGrafter"/>
</dbReference>
<evidence type="ECO:0000256" key="6">
    <source>
        <dbReference type="ARBA" id="ARBA00023242"/>
    </source>
</evidence>
<evidence type="ECO:0000256" key="4">
    <source>
        <dbReference type="ARBA" id="ARBA00023054"/>
    </source>
</evidence>
<accession>A0A2V3IFI8</accession>
<dbReference type="PANTHER" id="PTHR15938">
    <property type="entry name" value="TBP-1 INTERACTING PROTEIN"/>
    <property type="match status" value="1"/>
</dbReference>
<dbReference type="EMBL" id="NBIV01000259">
    <property type="protein sequence ID" value="PXF40821.1"/>
    <property type="molecule type" value="Genomic_DNA"/>
</dbReference>
<dbReference type="SUPFAM" id="SSF46785">
    <property type="entry name" value="Winged helix' DNA-binding domain"/>
    <property type="match status" value="1"/>
</dbReference>
<evidence type="ECO:0000313" key="11">
    <source>
        <dbReference type="EMBL" id="PXF40821.1"/>
    </source>
</evidence>
<name>A0A2V3IFI8_9FLOR</name>
<dbReference type="InterPro" id="IPR040661">
    <property type="entry name" value="LZ3wCH"/>
</dbReference>
<dbReference type="InterPro" id="IPR036390">
    <property type="entry name" value="WH_DNA-bd_sf"/>
</dbReference>
<comment type="caution">
    <text evidence="11">The sequence shown here is derived from an EMBL/GenBank/DDBJ whole genome shotgun (WGS) entry which is preliminary data.</text>
</comment>
<dbReference type="Pfam" id="PF18517">
    <property type="entry name" value="LZ3wCH"/>
    <property type="match status" value="1"/>
</dbReference>
<dbReference type="InterPro" id="IPR036388">
    <property type="entry name" value="WH-like_DNA-bd_sf"/>
</dbReference>
<feature type="coiled-coil region" evidence="8">
    <location>
        <begin position="83"/>
        <end position="140"/>
    </location>
</feature>
<dbReference type="Gene3D" id="1.10.10.10">
    <property type="entry name" value="Winged helix-like DNA-binding domain superfamily/Winged helix DNA-binding domain"/>
    <property type="match status" value="1"/>
</dbReference>
<keyword evidence="7" id="KW-0469">Meiosis</keyword>
<dbReference type="SMR" id="A0A2V3IFI8"/>
<proteinExistence type="inferred from homology"/>
<dbReference type="GO" id="GO:0120231">
    <property type="term" value="C:DNA recombinase auxiliary factor complex"/>
    <property type="evidence" value="ECO:0007669"/>
    <property type="project" value="TreeGrafter"/>
</dbReference>
<sequence>MTKAKKASEDEEVVLNFLKARNRPFSVQNIVDSLQKAGIKKAAAERSLASLVEKKLVTKKEYGKAKIFIAAQGLIDIPSQEEVNELDEEIKKLQEQLSSVSGQVDELSKNANTLRSELTLEEAKERVAQLNEATEQKEEKLRSLGDGSTLMSKEDKQKLELSYYQARSLWKKYRRIVTDITDAIGEASGKKRSELFEELAIESDEAANVKLSDFPEIANPAKRQKRSPVSIQKRAKV</sequence>
<dbReference type="AlphaFoldDB" id="A0A2V3IFI8"/>
<dbReference type="GO" id="GO:0010774">
    <property type="term" value="P:meiotic strand invasion involved in reciprocal meiotic recombination"/>
    <property type="evidence" value="ECO:0007669"/>
    <property type="project" value="TreeGrafter"/>
</dbReference>
<dbReference type="GO" id="GO:0003690">
    <property type="term" value="F:double-stranded DNA binding"/>
    <property type="evidence" value="ECO:0007669"/>
    <property type="project" value="TreeGrafter"/>
</dbReference>
<dbReference type="PANTHER" id="PTHR15938:SF0">
    <property type="entry name" value="HOMOLOGOUS-PAIRING PROTEIN 2 HOMOLOG"/>
    <property type="match status" value="1"/>
</dbReference>
<evidence type="ECO:0000256" key="1">
    <source>
        <dbReference type="ARBA" id="ARBA00004123"/>
    </source>
</evidence>
<evidence type="ECO:0000259" key="10">
    <source>
        <dbReference type="Pfam" id="PF18517"/>
    </source>
</evidence>
<dbReference type="STRING" id="448386.A0A2V3IFI8"/>
<feature type="domain" description="Homologous-pairing protein 2 winged helix" evidence="9">
    <location>
        <begin position="9"/>
        <end position="70"/>
    </location>
</feature>
<feature type="domain" description="Leucine zipper with capping helix" evidence="10">
    <location>
        <begin position="154"/>
        <end position="206"/>
    </location>
</feature>